<dbReference type="Gene3D" id="3.90.190.10">
    <property type="entry name" value="Protein tyrosine phosphatase superfamily"/>
    <property type="match status" value="1"/>
</dbReference>
<sequence length="202" mass="22055">MRVRVLSRAAVEAGAAEGVDAIISIRSTALERCEDLELAVQQAVLGDMQAALVQRFDDIGILAYGPYRRPTMEDLAIALDFARAVRDRIPEGVLAVHCQHGVSRSAAVALAIIADEAGPGAEANAVAALLRQDDDARMQPNPLIVSLADAALFRYGHLGAALAAVCARYVAWRDYWRDIALDPGAYWEQARRVRLRPRRREV</sequence>
<proteinExistence type="predicted"/>
<dbReference type="Proteomes" id="UP000325333">
    <property type="component" value="Unassembled WGS sequence"/>
</dbReference>
<organism evidence="1 2">
    <name type="scientific">Azospirillum argentinense</name>
    <dbReference type="NCBI Taxonomy" id="2970906"/>
    <lineage>
        <taxon>Bacteria</taxon>
        <taxon>Pseudomonadati</taxon>
        <taxon>Pseudomonadota</taxon>
        <taxon>Alphaproteobacteria</taxon>
        <taxon>Rhodospirillales</taxon>
        <taxon>Azospirillaceae</taxon>
        <taxon>Azospirillum</taxon>
    </lineage>
</organism>
<accession>A0A5B0KN38</accession>
<dbReference type="InterPro" id="IPR029021">
    <property type="entry name" value="Prot-tyrosine_phosphatase-like"/>
</dbReference>
<reference evidence="1 2" key="1">
    <citation type="submission" date="2019-07" db="EMBL/GenBank/DDBJ databases">
        <title>Genome sequencing of the stress-tolerant strain Azospirillum brasilense Az19.</title>
        <authorList>
            <person name="Maroniche G.A."/>
            <person name="Garcia J.E."/>
            <person name="Pagnussat L."/>
            <person name="Amenta M."/>
            <person name="Creus C.M."/>
        </authorList>
    </citation>
    <scope>NUCLEOTIDE SEQUENCE [LARGE SCALE GENOMIC DNA]</scope>
    <source>
        <strain evidence="1 2">Az19</strain>
    </source>
</reference>
<protein>
    <submittedName>
        <fullName evidence="1">Uncharacterized protein</fullName>
    </submittedName>
</protein>
<dbReference type="EMBL" id="VEWN01000017">
    <property type="protein sequence ID" value="KAA1053233.1"/>
    <property type="molecule type" value="Genomic_DNA"/>
</dbReference>
<name>A0A5B0KN38_9PROT</name>
<gene>
    <name evidence="1" type="ORF">FH063_003152</name>
</gene>
<dbReference type="PROSITE" id="PS00383">
    <property type="entry name" value="TYR_PHOSPHATASE_1"/>
    <property type="match status" value="1"/>
</dbReference>
<evidence type="ECO:0000313" key="2">
    <source>
        <dbReference type="Proteomes" id="UP000325333"/>
    </source>
</evidence>
<comment type="caution">
    <text evidence="1">The sequence shown here is derived from an EMBL/GenBank/DDBJ whole genome shotgun (WGS) entry which is preliminary data.</text>
</comment>
<dbReference type="RefSeq" id="WP_149651387.1">
    <property type="nucleotide sequence ID" value="NZ_VEWN01000017.1"/>
</dbReference>
<dbReference type="AlphaFoldDB" id="A0A5B0KN38"/>
<dbReference type="InterPro" id="IPR016130">
    <property type="entry name" value="Tyr_Pase_AS"/>
</dbReference>
<dbReference type="SUPFAM" id="SSF52799">
    <property type="entry name" value="(Phosphotyrosine protein) phosphatases II"/>
    <property type="match status" value="1"/>
</dbReference>
<evidence type="ECO:0000313" key="1">
    <source>
        <dbReference type="EMBL" id="KAA1053233.1"/>
    </source>
</evidence>